<dbReference type="GeneID" id="59371844"/>
<keyword evidence="2" id="KW-1185">Reference proteome</keyword>
<dbReference type="Proteomes" id="UP000623687">
    <property type="component" value="Unassembled WGS sequence"/>
</dbReference>
<organism evidence="1 2">
    <name type="scientific">Pleurotus ostreatus</name>
    <name type="common">Oyster mushroom</name>
    <name type="synonym">White-rot fungus</name>
    <dbReference type="NCBI Taxonomy" id="5322"/>
    <lineage>
        <taxon>Eukaryota</taxon>
        <taxon>Fungi</taxon>
        <taxon>Dikarya</taxon>
        <taxon>Basidiomycota</taxon>
        <taxon>Agaricomycotina</taxon>
        <taxon>Agaricomycetes</taxon>
        <taxon>Agaricomycetidae</taxon>
        <taxon>Agaricales</taxon>
        <taxon>Pleurotineae</taxon>
        <taxon>Pleurotaceae</taxon>
        <taxon>Pleurotus</taxon>
    </lineage>
</organism>
<sequence>MLSLDTSADFNNQPHHAISTTIQLPLDVIHYLIEAIDVHGGDFRADEEDRRSLLAACSLVCRAWNDICRHVIFRKISFKKRFFLISRLCFFRDKARHLTQYVKEADISFENDFNLSVPRIHGWLSECFDRFENLTVLHLVNHEDGYCICYGEVYSGILHLLTNARLREFYLHHWVFQTPDCLLSLLECSCPTTLESLSLKNIKMMVRGSPSIGPAHLEELRNLEVYDYKDIFYGPGQVIVCPNLKTCSVNDWPFPSWIATSRLSKLTLCNVTPSRAIPVFKRAICPFELVIKMTVDPESREYSTWIANCLNSIPAPDHLRQLSLHIRFCISETDPLHFPDYAPLSRVLHRFYKNHKVERIQINVELDFCAVIAWMFSASVGSAEVARLEDAFELSLKEGVLSIEFTIRGYSPGRGEGTFMRSRIERKS</sequence>
<dbReference type="Gene3D" id="3.80.10.10">
    <property type="entry name" value="Ribonuclease Inhibitor"/>
    <property type="match status" value="1"/>
</dbReference>
<evidence type="ECO:0000313" key="1">
    <source>
        <dbReference type="EMBL" id="KAF7419413.1"/>
    </source>
</evidence>
<evidence type="ECO:0008006" key="3">
    <source>
        <dbReference type="Google" id="ProtNLM"/>
    </source>
</evidence>
<dbReference type="InterPro" id="IPR032675">
    <property type="entry name" value="LRR_dom_sf"/>
</dbReference>
<dbReference type="RefSeq" id="XP_036626267.1">
    <property type="nucleotide sequence ID" value="XM_036771646.1"/>
</dbReference>
<dbReference type="OrthoDB" id="10288008at2759"/>
<dbReference type="SUPFAM" id="SSF52047">
    <property type="entry name" value="RNI-like"/>
    <property type="match status" value="1"/>
</dbReference>
<dbReference type="VEuPathDB" id="FungiDB:PC9H_002003"/>
<dbReference type="EMBL" id="JACETU010000010">
    <property type="protein sequence ID" value="KAF7419413.1"/>
    <property type="molecule type" value="Genomic_DNA"/>
</dbReference>
<proteinExistence type="predicted"/>
<name>A0A8H6ZHW2_PLEOS</name>
<dbReference type="AlphaFoldDB" id="A0A8H6ZHW2"/>
<reference evidence="1" key="1">
    <citation type="submission" date="2019-07" db="EMBL/GenBank/DDBJ databases">
        <authorList>
            <person name="Palmer J.M."/>
        </authorList>
    </citation>
    <scope>NUCLEOTIDE SEQUENCE</scope>
    <source>
        <strain evidence="1">PC9</strain>
    </source>
</reference>
<accession>A0A8H6ZHW2</accession>
<evidence type="ECO:0000313" key="2">
    <source>
        <dbReference type="Proteomes" id="UP000623687"/>
    </source>
</evidence>
<gene>
    <name evidence="1" type="ORF">PC9H_002003</name>
</gene>
<comment type="caution">
    <text evidence="1">The sequence shown here is derived from an EMBL/GenBank/DDBJ whole genome shotgun (WGS) entry which is preliminary data.</text>
</comment>
<protein>
    <recommendedName>
        <fullName evidence="3">F-box domain-containing protein</fullName>
    </recommendedName>
</protein>